<evidence type="ECO:0000259" key="3">
    <source>
        <dbReference type="PROSITE" id="PS50977"/>
    </source>
</evidence>
<evidence type="ECO:0000313" key="5">
    <source>
        <dbReference type="Proteomes" id="UP000326354"/>
    </source>
</evidence>
<dbReference type="Gene3D" id="1.10.357.10">
    <property type="entry name" value="Tetracycline Repressor, domain 2"/>
    <property type="match status" value="2"/>
</dbReference>
<keyword evidence="5" id="KW-1185">Reference proteome</keyword>
<proteinExistence type="predicted"/>
<evidence type="ECO:0000256" key="1">
    <source>
        <dbReference type="ARBA" id="ARBA00023125"/>
    </source>
</evidence>
<organism evidence="4 5">
    <name type="scientific">Uabimicrobium amorphum</name>
    <dbReference type="NCBI Taxonomy" id="2596890"/>
    <lineage>
        <taxon>Bacteria</taxon>
        <taxon>Pseudomonadati</taxon>
        <taxon>Planctomycetota</taxon>
        <taxon>Candidatus Uabimicrobiia</taxon>
        <taxon>Candidatus Uabimicrobiales</taxon>
        <taxon>Candidatus Uabimicrobiaceae</taxon>
        <taxon>Candidatus Uabimicrobium</taxon>
    </lineage>
</organism>
<protein>
    <submittedName>
        <fullName evidence="4">TetR family transcriptional regulator</fullName>
    </submittedName>
</protein>
<sequence length="230" mass="26824">MPRKHDINKAVQIIETATNIFIRNGYKRSKMEDVTKSLGLSTGSIYRYFKSKEALFDLILRVNIEDIDLGEIKWPLASTQDTLNFLQKSTLLERRFPTLTQSLQQDCTSEHRQQFAQIIGEIYDVLAKYRIGIKLIESSALDWPELAELWFKKRRQQMFTLLTSYIEKSISQGHIPQVVDINASVRFVVNTITFFAIHRHFDIIPTEFDETTSRQMAVYMITRAFCKCSQ</sequence>
<dbReference type="AlphaFoldDB" id="A0A5S9IUD5"/>
<dbReference type="InterPro" id="IPR009057">
    <property type="entry name" value="Homeodomain-like_sf"/>
</dbReference>
<dbReference type="KEGG" id="uam:UABAM_06724"/>
<dbReference type="SUPFAM" id="SSF46689">
    <property type="entry name" value="Homeodomain-like"/>
    <property type="match status" value="1"/>
</dbReference>
<dbReference type="PANTHER" id="PTHR43479:SF11">
    <property type="entry name" value="ACREF_ENVCD OPERON REPRESSOR-RELATED"/>
    <property type="match status" value="1"/>
</dbReference>
<dbReference type="RefSeq" id="WP_152021920.1">
    <property type="nucleotide sequence ID" value="NZ_AP019860.1"/>
</dbReference>
<reference evidence="4 5" key="1">
    <citation type="submission" date="2019-08" db="EMBL/GenBank/DDBJ databases">
        <title>Complete genome sequence of Candidatus Uab amorphum.</title>
        <authorList>
            <person name="Shiratori T."/>
            <person name="Suzuki S."/>
            <person name="Kakizawa Y."/>
            <person name="Ishida K."/>
        </authorList>
    </citation>
    <scope>NUCLEOTIDE SEQUENCE [LARGE SCALE GENOMIC DNA]</scope>
    <source>
        <strain evidence="4 5">SRT547</strain>
    </source>
</reference>
<dbReference type="PROSITE" id="PS50977">
    <property type="entry name" value="HTH_TETR_2"/>
    <property type="match status" value="1"/>
</dbReference>
<dbReference type="GO" id="GO:0003677">
    <property type="term" value="F:DNA binding"/>
    <property type="evidence" value="ECO:0007669"/>
    <property type="project" value="UniProtKB-UniRule"/>
</dbReference>
<accession>A0A5S9IUD5</accession>
<dbReference type="SUPFAM" id="SSF48498">
    <property type="entry name" value="Tetracyclin repressor-like, C-terminal domain"/>
    <property type="match status" value="1"/>
</dbReference>
<name>A0A5S9IUD5_UABAM</name>
<dbReference type="InterPro" id="IPR001647">
    <property type="entry name" value="HTH_TetR"/>
</dbReference>
<dbReference type="PANTHER" id="PTHR43479">
    <property type="entry name" value="ACREF/ENVCD OPERON REPRESSOR-RELATED"/>
    <property type="match status" value="1"/>
</dbReference>
<feature type="domain" description="HTH tetR-type" evidence="3">
    <location>
        <begin position="7"/>
        <end position="67"/>
    </location>
</feature>
<dbReference type="OrthoDB" id="268339at2"/>
<dbReference type="InterPro" id="IPR036271">
    <property type="entry name" value="Tet_transcr_reg_TetR-rel_C_sf"/>
</dbReference>
<gene>
    <name evidence="4" type="ORF">UABAM_06724</name>
</gene>
<evidence type="ECO:0000256" key="2">
    <source>
        <dbReference type="PROSITE-ProRule" id="PRU00335"/>
    </source>
</evidence>
<dbReference type="InterPro" id="IPR050624">
    <property type="entry name" value="HTH-type_Tx_Regulator"/>
</dbReference>
<dbReference type="Pfam" id="PF00440">
    <property type="entry name" value="TetR_N"/>
    <property type="match status" value="1"/>
</dbReference>
<feature type="DNA-binding region" description="H-T-H motif" evidence="2">
    <location>
        <begin position="30"/>
        <end position="49"/>
    </location>
</feature>
<evidence type="ECO:0000313" key="4">
    <source>
        <dbReference type="EMBL" id="BBM88303.1"/>
    </source>
</evidence>
<dbReference type="EMBL" id="AP019860">
    <property type="protein sequence ID" value="BBM88303.1"/>
    <property type="molecule type" value="Genomic_DNA"/>
</dbReference>
<dbReference type="PRINTS" id="PR00455">
    <property type="entry name" value="HTHTETR"/>
</dbReference>
<dbReference type="Proteomes" id="UP000326354">
    <property type="component" value="Chromosome"/>
</dbReference>
<keyword evidence="1 2" id="KW-0238">DNA-binding</keyword>